<dbReference type="AlphaFoldDB" id="K9EZ44"/>
<dbReference type="Gene3D" id="3.30.1390.10">
    <property type="match status" value="1"/>
</dbReference>
<dbReference type="GO" id="GO:0006508">
    <property type="term" value="P:proteolysis"/>
    <property type="evidence" value="ECO:0007669"/>
    <property type="project" value="UniProtKB-UniRule"/>
</dbReference>
<feature type="domain" description="Adaptor protein ClpS core" evidence="3">
    <location>
        <begin position="26"/>
        <end position="95"/>
    </location>
</feature>
<proteinExistence type="inferred from homology"/>
<dbReference type="InterPro" id="IPR014719">
    <property type="entry name" value="Ribosomal_bL12_C/ClpS-like"/>
</dbReference>
<dbReference type="EMBL" id="AGWL01000008">
    <property type="protein sequence ID" value="EKU94485.1"/>
    <property type="molecule type" value="Genomic_DNA"/>
</dbReference>
<dbReference type="RefSeq" id="WP_007001637.1">
    <property type="nucleotide sequence ID" value="NZ_JH992956.1"/>
</dbReference>
<dbReference type="NCBIfam" id="NF000668">
    <property type="entry name" value="PRK00033.1-1"/>
    <property type="match status" value="1"/>
</dbReference>
<evidence type="ECO:0000256" key="1">
    <source>
        <dbReference type="HAMAP-Rule" id="MF_00302"/>
    </source>
</evidence>
<dbReference type="Pfam" id="PF02617">
    <property type="entry name" value="ClpS"/>
    <property type="match status" value="1"/>
</dbReference>
<dbReference type="GO" id="GO:0030163">
    <property type="term" value="P:protein catabolic process"/>
    <property type="evidence" value="ECO:0007669"/>
    <property type="project" value="InterPro"/>
</dbReference>
<dbReference type="InterPro" id="IPR003769">
    <property type="entry name" value="ClpS_core"/>
</dbReference>
<comment type="similarity">
    <text evidence="1">Belongs to the ClpS family.</text>
</comment>
<name>K9EZ44_9ACTO</name>
<dbReference type="PATRIC" id="fig|883066.3.peg.1495"/>
<comment type="caution">
    <text evidence="4">The sequence shown here is derived from an EMBL/GenBank/DDBJ whole genome shotgun (WGS) entry which is preliminary data.</text>
</comment>
<feature type="region of interest" description="Disordered" evidence="2">
    <location>
        <begin position="1"/>
        <end position="28"/>
    </location>
</feature>
<comment type="subunit">
    <text evidence="1">Binds to the N-terminal domain of the chaperone ClpA.</text>
</comment>
<evidence type="ECO:0000313" key="5">
    <source>
        <dbReference type="Proteomes" id="UP000009888"/>
    </source>
</evidence>
<sequence length="102" mass="11344">MESMTQGSDPSTAARQGEETAAGEAGRWQTVVHNDPVNLMSYVEWVFESYFGMPLERAHALMLRVHHTGRAVVSRGMRETMEADARAMHTFGLMATIEEESA</sequence>
<dbReference type="InterPro" id="IPR022935">
    <property type="entry name" value="ClpS"/>
</dbReference>
<dbReference type="Proteomes" id="UP000009888">
    <property type="component" value="Unassembled WGS sequence"/>
</dbReference>
<dbReference type="eggNOG" id="COG2127">
    <property type="taxonomic scope" value="Bacteria"/>
</dbReference>
<evidence type="ECO:0000313" key="4">
    <source>
        <dbReference type="EMBL" id="EKU94485.1"/>
    </source>
</evidence>
<dbReference type="SUPFAM" id="SSF54736">
    <property type="entry name" value="ClpS-like"/>
    <property type="match status" value="1"/>
</dbReference>
<evidence type="ECO:0000259" key="3">
    <source>
        <dbReference type="Pfam" id="PF02617"/>
    </source>
</evidence>
<dbReference type="STRING" id="202789.GCA_001457435_00678"/>
<protein>
    <recommendedName>
        <fullName evidence="1">ATP-dependent Clp protease adapter protein ClpS</fullName>
    </recommendedName>
</protein>
<comment type="function">
    <text evidence="1">Involved in the modulation of the specificity of the ClpAP-mediated ATP-dependent protein degradation.</text>
</comment>
<dbReference type="HOGENOM" id="CLU_153743_1_0_11"/>
<gene>
    <name evidence="1" type="primary">clpS</name>
    <name evidence="4" type="ORF">HMPREF9233_01432</name>
</gene>
<keyword evidence="5" id="KW-1185">Reference proteome</keyword>
<reference evidence="4 5" key="1">
    <citation type="submission" date="2012-09" db="EMBL/GenBank/DDBJ databases">
        <title>The Genome Sequence of Actinobaculum massiliae ACS-171-V-COL2.</title>
        <authorList>
            <consortium name="The Broad Institute Genome Sequencing Platform"/>
            <person name="Earl A."/>
            <person name="Ward D."/>
            <person name="Feldgarden M."/>
            <person name="Gevers D."/>
            <person name="Saerens B."/>
            <person name="Vaneechoutte M."/>
            <person name="Walker B."/>
            <person name="Young S.K."/>
            <person name="Zeng Q."/>
            <person name="Gargeya S."/>
            <person name="Fitzgerald M."/>
            <person name="Haas B."/>
            <person name="Abouelleil A."/>
            <person name="Alvarado L."/>
            <person name="Arachchi H.M."/>
            <person name="Berlin A."/>
            <person name="Chapman S.B."/>
            <person name="Goldberg J."/>
            <person name="Griggs A."/>
            <person name="Gujja S."/>
            <person name="Hansen M."/>
            <person name="Howarth C."/>
            <person name="Imamovic A."/>
            <person name="Larimer J."/>
            <person name="McCowen C."/>
            <person name="Montmayeur A."/>
            <person name="Murphy C."/>
            <person name="Neiman D."/>
            <person name="Pearson M."/>
            <person name="Priest M."/>
            <person name="Roberts A."/>
            <person name="Saif S."/>
            <person name="Shea T."/>
            <person name="Sisk P."/>
            <person name="Sykes S."/>
            <person name="Wortman J."/>
            <person name="Nusbaum C."/>
            <person name="Birren B."/>
        </authorList>
    </citation>
    <scope>NUCLEOTIDE SEQUENCE [LARGE SCALE GENOMIC DNA]</scope>
    <source>
        <strain evidence="5">ACS-171-V-Col2</strain>
    </source>
</reference>
<evidence type="ECO:0000256" key="2">
    <source>
        <dbReference type="SAM" id="MobiDB-lite"/>
    </source>
</evidence>
<dbReference type="HAMAP" id="MF_00302">
    <property type="entry name" value="ClpS"/>
    <property type="match status" value="1"/>
</dbReference>
<accession>K9EZ44</accession>
<feature type="compositionally biased region" description="Polar residues" evidence="2">
    <location>
        <begin position="1"/>
        <end position="14"/>
    </location>
</feature>
<organism evidence="4 5">
    <name type="scientific">Actinobaculum massiliense ACS-171-V-Col2</name>
    <dbReference type="NCBI Taxonomy" id="883066"/>
    <lineage>
        <taxon>Bacteria</taxon>
        <taxon>Bacillati</taxon>
        <taxon>Actinomycetota</taxon>
        <taxon>Actinomycetes</taxon>
        <taxon>Actinomycetales</taxon>
        <taxon>Actinomycetaceae</taxon>
        <taxon>Actinobaculum</taxon>
    </lineage>
</organism>